<evidence type="ECO:0000313" key="1">
    <source>
        <dbReference type="EMBL" id="OLP62459.1"/>
    </source>
</evidence>
<organism evidence="1 2">
    <name type="scientific">Xaviernesmea oryzae</name>
    <dbReference type="NCBI Taxonomy" id="464029"/>
    <lineage>
        <taxon>Bacteria</taxon>
        <taxon>Pseudomonadati</taxon>
        <taxon>Pseudomonadota</taxon>
        <taxon>Alphaproteobacteria</taxon>
        <taxon>Hyphomicrobiales</taxon>
        <taxon>Rhizobiaceae</taxon>
        <taxon>Rhizobium/Agrobacterium group</taxon>
        <taxon>Xaviernesmea</taxon>
    </lineage>
</organism>
<dbReference type="Proteomes" id="UP000186364">
    <property type="component" value="Unassembled WGS sequence"/>
</dbReference>
<evidence type="ECO:0000313" key="2">
    <source>
        <dbReference type="Proteomes" id="UP000186364"/>
    </source>
</evidence>
<dbReference type="AlphaFoldDB" id="A0A1Q9B372"/>
<accession>A0A1Q9B372</accession>
<reference evidence="1 2" key="1">
    <citation type="submission" date="2016-09" db="EMBL/GenBank/DDBJ databases">
        <title>Rhizobium sp. nov., a novel species isolated from the rice rhizosphere.</title>
        <authorList>
            <person name="Zhao J."/>
            <person name="Zhang X."/>
        </authorList>
    </citation>
    <scope>NUCLEOTIDE SEQUENCE [LARGE SCALE GENOMIC DNA]</scope>
    <source>
        <strain evidence="1 2">1.7048</strain>
    </source>
</reference>
<protein>
    <submittedName>
        <fullName evidence="1">Uncharacterized protein</fullName>
    </submittedName>
</protein>
<comment type="caution">
    <text evidence="1">The sequence shown here is derived from an EMBL/GenBank/DDBJ whole genome shotgun (WGS) entry which is preliminary data.</text>
</comment>
<dbReference type="EMBL" id="MKIP01000025">
    <property type="protein sequence ID" value="OLP62459.1"/>
    <property type="molecule type" value="Genomic_DNA"/>
</dbReference>
<keyword evidence="2" id="KW-1185">Reference proteome</keyword>
<gene>
    <name evidence="1" type="ORF">BJF93_22635</name>
</gene>
<sequence length="93" mass="9758">MLADGAMAQAMTEAKFPSGNGDRSVEMLPALCRLGFCDAARQLRSHRATAAPSPLLAPFITTILPSISSIMFHSPVIAEQGSRAPTAAKCLCL</sequence>
<name>A0A1Q9B372_9HYPH</name>
<proteinExistence type="predicted"/>